<dbReference type="EMBL" id="AWUE01004238">
    <property type="protein sequence ID" value="OMP13458.1"/>
    <property type="molecule type" value="Genomic_DNA"/>
</dbReference>
<gene>
    <name evidence="2" type="ORF">COLO4_01647</name>
</gene>
<protein>
    <submittedName>
        <fullName evidence="2">Uncharacterized protein</fullName>
    </submittedName>
</protein>
<proteinExistence type="predicted"/>
<name>A0A1R3L2E9_9ROSI</name>
<evidence type="ECO:0000313" key="3">
    <source>
        <dbReference type="Proteomes" id="UP000187203"/>
    </source>
</evidence>
<keyword evidence="3" id="KW-1185">Reference proteome</keyword>
<organism evidence="2 3">
    <name type="scientific">Corchorus olitorius</name>
    <dbReference type="NCBI Taxonomy" id="93759"/>
    <lineage>
        <taxon>Eukaryota</taxon>
        <taxon>Viridiplantae</taxon>
        <taxon>Streptophyta</taxon>
        <taxon>Embryophyta</taxon>
        <taxon>Tracheophyta</taxon>
        <taxon>Spermatophyta</taxon>
        <taxon>Magnoliopsida</taxon>
        <taxon>eudicotyledons</taxon>
        <taxon>Gunneridae</taxon>
        <taxon>Pentapetalae</taxon>
        <taxon>rosids</taxon>
        <taxon>malvids</taxon>
        <taxon>Malvales</taxon>
        <taxon>Malvaceae</taxon>
        <taxon>Grewioideae</taxon>
        <taxon>Apeibeae</taxon>
        <taxon>Corchorus</taxon>
    </lineage>
</organism>
<dbReference type="Proteomes" id="UP000187203">
    <property type="component" value="Unassembled WGS sequence"/>
</dbReference>
<evidence type="ECO:0000256" key="1">
    <source>
        <dbReference type="SAM" id="MobiDB-lite"/>
    </source>
</evidence>
<evidence type="ECO:0000313" key="2">
    <source>
        <dbReference type="EMBL" id="OMP13458.1"/>
    </source>
</evidence>
<dbReference type="AlphaFoldDB" id="A0A1R3L2E9"/>
<sequence length="51" mass="5590">MVKRSSLLWFNTPLTYGKESSSEKPGWLSSSCRSTTNIGQPGTMTLIKPDA</sequence>
<feature type="region of interest" description="Disordered" evidence="1">
    <location>
        <begin position="17"/>
        <end position="51"/>
    </location>
</feature>
<feature type="compositionally biased region" description="Polar residues" evidence="1">
    <location>
        <begin position="28"/>
        <end position="43"/>
    </location>
</feature>
<comment type="caution">
    <text evidence="2">The sequence shown here is derived from an EMBL/GenBank/DDBJ whole genome shotgun (WGS) entry which is preliminary data.</text>
</comment>
<accession>A0A1R3L2E9</accession>
<reference evidence="3" key="1">
    <citation type="submission" date="2013-09" db="EMBL/GenBank/DDBJ databases">
        <title>Corchorus olitorius genome sequencing.</title>
        <authorList>
            <person name="Alam M."/>
            <person name="Haque M.S."/>
            <person name="Islam M.S."/>
            <person name="Emdad E.M."/>
            <person name="Islam M.M."/>
            <person name="Ahmed B."/>
            <person name="Halim A."/>
            <person name="Hossen Q.M.M."/>
            <person name="Hossain M.Z."/>
            <person name="Ahmed R."/>
            <person name="Khan M.M."/>
            <person name="Islam R."/>
            <person name="Rashid M.M."/>
            <person name="Khan S.A."/>
            <person name="Rahman M.S."/>
            <person name="Alam M."/>
            <person name="Yahiya A.S."/>
            <person name="Khan M.S."/>
            <person name="Azam M.S."/>
            <person name="Haque T."/>
            <person name="Lashkar M.Z.H."/>
            <person name="Akhand A.I."/>
            <person name="Morshed G."/>
            <person name="Roy S."/>
            <person name="Uddin K.S."/>
            <person name="Rabeya T."/>
            <person name="Hossain A.S."/>
            <person name="Chowdhury A."/>
            <person name="Snigdha A.R."/>
            <person name="Mortoza M.S."/>
            <person name="Matin S.A."/>
            <person name="Hoque S.M.E."/>
            <person name="Islam M.K."/>
            <person name="Roy D.K."/>
            <person name="Haider R."/>
            <person name="Moosa M.M."/>
            <person name="Elias S.M."/>
            <person name="Hasan A.M."/>
            <person name="Jahan S."/>
            <person name="Shafiuddin M."/>
            <person name="Mahmood N."/>
            <person name="Shommy N.S."/>
        </authorList>
    </citation>
    <scope>NUCLEOTIDE SEQUENCE [LARGE SCALE GENOMIC DNA]</scope>
    <source>
        <strain evidence="3">cv. O-4</strain>
    </source>
</reference>